<dbReference type="GO" id="GO:0005654">
    <property type="term" value="C:nucleoplasm"/>
    <property type="evidence" value="ECO:0007669"/>
    <property type="project" value="UniProtKB-SubCell"/>
</dbReference>
<comment type="similarity">
    <text evidence="2">Belongs to the CDI family. ICK/KRP subfamily.</text>
</comment>
<comment type="caution">
    <text evidence="7">The sequence shown here is derived from an EMBL/GenBank/DDBJ whole genome shotgun (WGS) entry which is preliminary data.</text>
</comment>
<evidence type="ECO:0000313" key="7">
    <source>
        <dbReference type="EMBL" id="KAF7840853.1"/>
    </source>
</evidence>
<keyword evidence="4" id="KW-0131">Cell cycle</keyword>
<reference evidence="7" key="1">
    <citation type="submission" date="2020-09" db="EMBL/GenBank/DDBJ databases">
        <title>Genome-Enabled Discovery of Anthraquinone Biosynthesis in Senna tora.</title>
        <authorList>
            <person name="Kang S.-H."/>
            <person name="Pandey R.P."/>
            <person name="Lee C.-M."/>
            <person name="Sim J.-S."/>
            <person name="Jeong J.-T."/>
            <person name="Choi B.-S."/>
            <person name="Jung M."/>
            <person name="Ginzburg D."/>
            <person name="Zhao K."/>
            <person name="Won S.Y."/>
            <person name="Oh T.-J."/>
            <person name="Yu Y."/>
            <person name="Kim N.-H."/>
            <person name="Lee O.R."/>
            <person name="Lee T.-H."/>
            <person name="Bashyal P."/>
            <person name="Kim T.-S."/>
            <person name="Lee W.-H."/>
            <person name="Kawkins C."/>
            <person name="Kim C.-K."/>
            <person name="Kim J.S."/>
            <person name="Ahn B.O."/>
            <person name="Rhee S.Y."/>
            <person name="Sohng J.K."/>
        </authorList>
    </citation>
    <scope>NUCLEOTIDE SEQUENCE</scope>
    <source>
        <tissue evidence="7">Leaf</tissue>
    </source>
</reference>
<evidence type="ECO:0000256" key="2">
    <source>
        <dbReference type="ARBA" id="ARBA00010274"/>
    </source>
</evidence>
<keyword evidence="3" id="KW-0649">Protein kinase inhibitor</keyword>
<name>A0A834XC83_9FABA</name>
<dbReference type="InterPro" id="IPR044898">
    <property type="entry name" value="CDI_dom_sf"/>
</dbReference>
<dbReference type="EMBL" id="JAAIUW010000002">
    <property type="protein sequence ID" value="KAF7840853.1"/>
    <property type="molecule type" value="Genomic_DNA"/>
</dbReference>
<dbReference type="Gene3D" id="4.10.365.10">
    <property type="entry name" value="p27"/>
    <property type="match status" value="1"/>
</dbReference>
<keyword evidence="8" id="KW-1185">Reference proteome</keyword>
<organism evidence="7 8">
    <name type="scientific">Senna tora</name>
    <dbReference type="NCBI Taxonomy" id="362788"/>
    <lineage>
        <taxon>Eukaryota</taxon>
        <taxon>Viridiplantae</taxon>
        <taxon>Streptophyta</taxon>
        <taxon>Embryophyta</taxon>
        <taxon>Tracheophyta</taxon>
        <taxon>Spermatophyta</taxon>
        <taxon>Magnoliopsida</taxon>
        <taxon>eudicotyledons</taxon>
        <taxon>Gunneridae</taxon>
        <taxon>Pentapetalae</taxon>
        <taxon>rosids</taxon>
        <taxon>fabids</taxon>
        <taxon>Fabales</taxon>
        <taxon>Fabaceae</taxon>
        <taxon>Caesalpinioideae</taxon>
        <taxon>Cassia clade</taxon>
        <taxon>Senna</taxon>
    </lineage>
</organism>
<evidence type="ECO:0000256" key="5">
    <source>
        <dbReference type="SAM" id="MobiDB-lite"/>
    </source>
</evidence>
<dbReference type="GO" id="GO:0051726">
    <property type="term" value="P:regulation of cell cycle"/>
    <property type="evidence" value="ECO:0007669"/>
    <property type="project" value="InterPro"/>
</dbReference>
<evidence type="ECO:0000313" key="8">
    <source>
        <dbReference type="Proteomes" id="UP000634136"/>
    </source>
</evidence>
<feature type="region of interest" description="Disordered" evidence="5">
    <location>
        <begin position="1"/>
        <end position="38"/>
    </location>
</feature>
<dbReference type="Proteomes" id="UP000634136">
    <property type="component" value="Unassembled WGS sequence"/>
</dbReference>
<dbReference type="PANTHER" id="PTHR46776">
    <property type="entry name" value="CYCLIN-DEPENDENT KINASE INHIBITOR 4-RELATED"/>
    <property type="match status" value="1"/>
</dbReference>
<dbReference type="GO" id="GO:0004861">
    <property type="term" value="F:cyclin-dependent protein serine/threonine kinase inhibitor activity"/>
    <property type="evidence" value="ECO:0007669"/>
    <property type="project" value="InterPro"/>
</dbReference>
<evidence type="ECO:0000256" key="1">
    <source>
        <dbReference type="ARBA" id="ARBA00004642"/>
    </source>
</evidence>
<dbReference type="InterPro" id="IPR044275">
    <property type="entry name" value="KRP"/>
</dbReference>
<protein>
    <submittedName>
        <fullName evidence="7">Cyclin-dependent kinase inhibitor 7-like</fullName>
    </submittedName>
</protein>
<proteinExistence type="inferred from homology"/>
<dbReference type="OrthoDB" id="9940972at2759"/>
<comment type="subcellular location">
    <subcellularLocation>
        <location evidence="1">Nucleus</location>
        <location evidence="1">Nucleoplasm</location>
    </subcellularLocation>
</comment>
<dbReference type="Pfam" id="PF02234">
    <property type="entry name" value="CDI"/>
    <property type="match status" value="1"/>
</dbReference>
<evidence type="ECO:0000259" key="6">
    <source>
        <dbReference type="Pfam" id="PF02234"/>
    </source>
</evidence>
<evidence type="ECO:0000256" key="4">
    <source>
        <dbReference type="ARBA" id="ARBA00023306"/>
    </source>
</evidence>
<sequence length="221" mass="23883">MSDYKRSVSTIAGMEETSSGASMSKRRRTSGGGGGSDGELVLFSSGERLIGRDAHLPEGLHEDMTVSFSTGCSVNSTGTVVSGEICPDRLLSCCSSNVKTSAGVANSIITTTTITPPLDAKGFESTVDSTTYSDFKLFSGGRYSLSEFSGDSEETMTLPAAEEVSKHGNILPAANIPPKEEIEEFFAMAEMYEQKRFAEKYNYDIAKDMPLEGRYQWVRLN</sequence>
<gene>
    <name evidence="7" type="ORF">G2W53_003151</name>
</gene>
<feature type="domain" description="Cyclin-dependent kinase inhibitor" evidence="6">
    <location>
        <begin position="176"/>
        <end position="220"/>
    </location>
</feature>
<dbReference type="AlphaFoldDB" id="A0A834XC83"/>
<dbReference type="InterPro" id="IPR003175">
    <property type="entry name" value="CDI_dom"/>
</dbReference>
<evidence type="ECO:0000256" key="3">
    <source>
        <dbReference type="ARBA" id="ARBA00023013"/>
    </source>
</evidence>
<accession>A0A834XC83</accession>